<dbReference type="Gene3D" id="2.130.10.10">
    <property type="entry name" value="YVTN repeat-like/Quinoprotein amine dehydrogenase"/>
    <property type="match status" value="2"/>
</dbReference>
<dbReference type="InterPro" id="IPR001680">
    <property type="entry name" value="WD40_rpt"/>
</dbReference>
<evidence type="ECO:0000313" key="4">
    <source>
        <dbReference type="EMBL" id="CDF37975.1"/>
    </source>
</evidence>
<keyword evidence="5" id="KW-1185">Reference proteome</keyword>
<feature type="region of interest" description="Disordered" evidence="3">
    <location>
        <begin position="112"/>
        <end position="134"/>
    </location>
</feature>
<dbReference type="EMBL" id="HG001890">
    <property type="protein sequence ID" value="CDF37975.1"/>
    <property type="molecule type" value="Genomic_DNA"/>
</dbReference>
<dbReference type="Proteomes" id="UP000012073">
    <property type="component" value="Unassembled WGS sequence"/>
</dbReference>
<dbReference type="InterPro" id="IPR036322">
    <property type="entry name" value="WD40_repeat_dom_sf"/>
</dbReference>
<dbReference type="PhylomeDB" id="R7QKS7"/>
<accession>R7QKS7</accession>
<gene>
    <name evidence="4" type="ORF">CHC_T00008544001</name>
</gene>
<dbReference type="InterPro" id="IPR015943">
    <property type="entry name" value="WD40/YVTN_repeat-like_dom_sf"/>
</dbReference>
<reference evidence="5" key="1">
    <citation type="journal article" date="2013" name="Proc. Natl. Acad. Sci. U.S.A.">
        <title>Genome structure and metabolic features in the red seaweed Chondrus crispus shed light on evolution of the Archaeplastida.</title>
        <authorList>
            <person name="Collen J."/>
            <person name="Porcel B."/>
            <person name="Carre W."/>
            <person name="Ball S.G."/>
            <person name="Chaparro C."/>
            <person name="Tonon T."/>
            <person name="Barbeyron T."/>
            <person name="Michel G."/>
            <person name="Noel B."/>
            <person name="Valentin K."/>
            <person name="Elias M."/>
            <person name="Artiguenave F."/>
            <person name="Arun A."/>
            <person name="Aury J.M."/>
            <person name="Barbosa-Neto J.F."/>
            <person name="Bothwell J.H."/>
            <person name="Bouget F.Y."/>
            <person name="Brillet L."/>
            <person name="Cabello-Hurtado F."/>
            <person name="Capella-Gutierrez S."/>
            <person name="Charrier B."/>
            <person name="Cladiere L."/>
            <person name="Cock J.M."/>
            <person name="Coelho S.M."/>
            <person name="Colleoni C."/>
            <person name="Czjzek M."/>
            <person name="Da Silva C."/>
            <person name="Delage L."/>
            <person name="Denoeud F."/>
            <person name="Deschamps P."/>
            <person name="Dittami S.M."/>
            <person name="Gabaldon T."/>
            <person name="Gachon C.M."/>
            <person name="Groisillier A."/>
            <person name="Herve C."/>
            <person name="Jabbari K."/>
            <person name="Katinka M."/>
            <person name="Kloareg B."/>
            <person name="Kowalczyk N."/>
            <person name="Labadie K."/>
            <person name="Leblanc C."/>
            <person name="Lopez P.J."/>
            <person name="McLachlan D.H."/>
            <person name="Meslet-Cladiere L."/>
            <person name="Moustafa A."/>
            <person name="Nehr Z."/>
            <person name="Nyvall Collen P."/>
            <person name="Panaud O."/>
            <person name="Partensky F."/>
            <person name="Poulain J."/>
            <person name="Rensing S.A."/>
            <person name="Rousvoal S."/>
            <person name="Samson G."/>
            <person name="Symeonidi A."/>
            <person name="Weissenbach J."/>
            <person name="Zambounis A."/>
            <person name="Wincker P."/>
            <person name="Boyen C."/>
        </authorList>
    </citation>
    <scope>NUCLEOTIDE SEQUENCE [LARGE SCALE GENOMIC DNA]</scope>
    <source>
        <strain evidence="5">cv. Stackhouse</strain>
    </source>
</reference>
<dbReference type="PANTHER" id="PTHR22847:SF637">
    <property type="entry name" value="WD REPEAT DOMAIN 5B"/>
    <property type="match status" value="1"/>
</dbReference>
<evidence type="ECO:0000313" key="5">
    <source>
        <dbReference type="Proteomes" id="UP000012073"/>
    </source>
</evidence>
<dbReference type="Gramene" id="CDF37975">
    <property type="protein sequence ID" value="CDF37975"/>
    <property type="gene ID" value="CHC_T00008544001"/>
</dbReference>
<organism evidence="4 5">
    <name type="scientific">Chondrus crispus</name>
    <name type="common">Carrageen Irish moss</name>
    <name type="synonym">Polymorpha crispa</name>
    <dbReference type="NCBI Taxonomy" id="2769"/>
    <lineage>
        <taxon>Eukaryota</taxon>
        <taxon>Rhodophyta</taxon>
        <taxon>Florideophyceae</taxon>
        <taxon>Rhodymeniophycidae</taxon>
        <taxon>Gigartinales</taxon>
        <taxon>Gigartinaceae</taxon>
        <taxon>Chondrus</taxon>
    </lineage>
</organism>
<dbReference type="GO" id="GO:1990234">
    <property type="term" value="C:transferase complex"/>
    <property type="evidence" value="ECO:0007669"/>
    <property type="project" value="UniProtKB-ARBA"/>
</dbReference>
<protein>
    <submittedName>
        <fullName evidence="4">WD40-repeat containing protein</fullName>
    </submittedName>
</protein>
<dbReference type="Pfam" id="PF00400">
    <property type="entry name" value="WD40"/>
    <property type="match status" value="1"/>
</dbReference>
<dbReference type="SMART" id="SM00320">
    <property type="entry name" value="WD40"/>
    <property type="match status" value="4"/>
</dbReference>
<keyword evidence="2" id="KW-0677">Repeat</keyword>
<dbReference type="OrthoDB" id="10251741at2759"/>
<dbReference type="KEGG" id="ccp:CHC_T00008544001"/>
<keyword evidence="1" id="KW-0853">WD repeat</keyword>
<dbReference type="GeneID" id="17325559"/>
<evidence type="ECO:0000256" key="2">
    <source>
        <dbReference type="ARBA" id="ARBA00022737"/>
    </source>
</evidence>
<name>R7QKS7_CHOCR</name>
<evidence type="ECO:0000256" key="3">
    <source>
        <dbReference type="SAM" id="MobiDB-lite"/>
    </source>
</evidence>
<dbReference type="PANTHER" id="PTHR22847">
    <property type="entry name" value="WD40 REPEAT PROTEIN"/>
    <property type="match status" value="1"/>
</dbReference>
<feature type="compositionally biased region" description="Pro residues" evidence="3">
    <location>
        <begin position="116"/>
        <end position="126"/>
    </location>
</feature>
<dbReference type="STRING" id="2769.R7QKS7"/>
<dbReference type="RefSeq" id="XP_005717844.1">
    <property type="nucleotide sequence ID" value="XM_005717787.1"/>
</dbReference>
<sequence length="988" mass="109796">MSTDGTRKTPTRNMRMWITDLDSPQHAALWKPLVGALRDDRTPEAAWGPAWDRIFCRFMLGKLITDDNQSRQAVNNAIKRELDTPVESRSSSKSKTFRDLFREQCRAGRVQLPKLEQPPLPGPVPYPSSAASRQTPIAPSLHLPHIAPAAESGEPHSLYAASPVGPRAYPDMTYINLKKRRLSDQRTPLPTSNAVVLPLQDALLRYRDSCRTDEWGRTAWWNLAINDINKLPLWLAHDYTYLFELRNLLLDFRWIRRTFECADSETMHQVSTSSYDLLLDIPKTDPGRLPAIEVEAFRLIRNALKLITPILASDSIVNPKDDTFIAHLATQLVGRLLSLKTRFPLIACLIQSIELHAPKPWLRPLNPCFQEPGTDIKMAVPSNGTLTPHLIALSPDGALLAVSGTRKVPSVISAKETERKPYTSLSSTVKKLKAITEGRSTARKVSSICIWDVETGRLVCRVERIENLVRCLAITPDHSCVIAETVDGLFFWKLEKLSDGYRAGKAVEATPRPNPVTSMMPTVRTRELLTTSRSGGDESMHTGTIALWNTDTGERVRTFDCVTSQATCTDVSLDGEYFASGHNNGYIHLWTLHGSETEPVLSFKNEGAVAENGQQHVALDKVNRTRSNGTLKTISLSFYGKEEQRWLAAVSANEIIRVWELPPGSIIRKGKESFVTTIRRAVLRCPRVRQVQWSKCGWFFSAGDDGIARMWMQREEGGRWVDHALGRKKRERASDISSVLVSSGRGTKLVATYVTKSPYVTVWDLSGFDGGNASQVARRQRLYRSYMCMVPDSEDARDIEHLTALRKTSTGVSGKSGVGNGGLEGMADAEIRRELEKRFHKLDIKNATKLVGEMHPRLKMKPEEWRRGLEVCFEQPVIVGVSGTFRRGEREDGGKIGVDPAAVHAAGIPGELAGERGGEYEEGRRGMVAALQDGAIAMFELEGGEMALGKQEMQVEPKMEIKVIGGGEMSAGSMAASEECKVTRGLRV</sequence>
<proteinExistence type="predicted"/>
<evidence type="ECO:0000256" key="1">
    <source>
        <dbReference type="ARBA" id="ARBA00022574"/>
    </source>
</evidence>
<dbReference type="SUPFAM" id="SSF50978">
    <property type="entry name" value="WD40 repeat-like"/>
    <property type="match status" value="1"/>
</dbReference>
<dbReference type="AlphaFoldDB" id="R7QKS7"/>